<dbReference type="HOGENOM" id="CLU_179277_4_1_6"/>
<gene>
    <name evidence="2" type="ORF">RED65_07809</name>
</gene>
<dbReference type="Proteomes" id="UP000004263">
    <property type="component" value="Unassembled WGS sequence"/>
</dbReference>
<dbReference type="RefSeq" id="WP_007018914.1">
    <property type="nucleotide sequence ID" value="NZ_CH724119.1"/>
</dbReference>
<protein>
    <recommendedName>
        <fullName evidence="1">Putative zinc-finger domain-containing protein</fullName>
    </recommendedName>
</protein>
<comment type="caution">
    <text evidence="2">The sequence shown here is derived from an EMBL/GenBank/DDBJ whole genome shotgun (WGS) entry which is preliminary data.</text>
</comment>
<dbReference type="InterPro" id="IPR027383">
    <property type="entry name" value="Znf_put"/>
</dbReference>
<name>Q1MYW8_9GAMM</name>
<dbReference type="OrthoDB" id="8374021at2"/>
<reference evidence="2 3" key="1">
    <citation type="submission" date="2006-03" db="EMBL/GenBank/DDBJ databases">
        <authorList>
            <person name="Pinhassi J."/>
            <person name="Pedros-Alio C."/>
            <person name="Ferriera S."/>
            <person name="Johnson J."/>
            <person name="Kravitz S."/>
            <person name="Halpern A."/>
            <person name="Remington K."/>
            <person name="Beeson K."/>
            <person name="Tran B."/>
            <person name="Rogers Y.-H."/>
            <person name="Friedman R."/>
            <person name="Venter J.C."/>
        </authorList>
    </citation>
    <scope>NUCLEOTIDE SEQUENCE [LARGE SCALE GENOMIC DNA]</scope>
    <source>
        <strain evidence="2 3">RED65</strain>
    </source>
</reference>
<organism evidence="2 3">
    <name type="scientific">Bermanella marisrubri</name>
    <dbReference type="NCBI Taxonomy" id="207949"/>
    <lineage>
        <taxon>Bacteria</taxon>
        <taxon>Pseudomonadati</taxon>
        <taxon>Pseudomonadota</taxon>
        <taxon>Gammaproteobacteria</taxon>
        <taxon>Oceanospirillales</taxon>
        <taxon>Oceanospirillaceae</taxon>
        <taxon>Bermanella</taxon>
    </lineage>
</organism>
<dbReference type="STRING" id="207949.RED65_07809"/>
<sequence length="59" mass="7045">MLNCREATRLMSLSMEQKLTVSQRLQLKFHLAMCRGCRNFGRQTQALRELAKEYRNKQK</sequence>
<evidence type="ECO:0000259" key="1">
    <source>
        <dbReference type="Pfam" id="PF13490"/>
    </source>
</evidence>
<keyword evidence="3" id="KW-1185">Reference proteome</keyword>
<evidence type="ECO:0000313" key="3">
    <source>
        <dbReference type="Proteomes" id="UP000004263"/>
    </source>
</evidence>
<dbReference type="AlphaFoldDB" id="Q1MYW8"/>
<proteinExistence type="predicted"/>
<evidence type="ECO:0000313" key="2">
    <source>
        <dbReference type="EMBL" id="EAT11173.1"/>
    </source>
</evidence>
<dbReference type="Pfam" id="PF13490">
    <property type="entry name" value="zf-HC2"/>
    <property type="match status" value="1"/>
</dbReference>
<feature type="domain" description="Putative zinc-finger" evidence="1">
    <location>
        <begin position="4"/>
        <end position="38"/>
    </location>
</feature>
<accession>Q1MYW8</accession>
<dbReference type="EMBL" id="AAQH01000022">
    <property type="protein sequence ID" value="EAT11173.1"/>
    <property type="molecule type" value="Genomic_DNA"/>
</dbReference>